<feature type="domain" description="LysM" evidence="2">
    <location>
        <begin position="237"/>
        <end position="280"/>
    </location>
</feature>
<feature type="domain" description="LysM" evidence="2">
    <location>
        <begin position="175"/>
        <end position="218"/>
    </location>
</feature>
<feature type="chain" id="PRO_5012172855" evidence="1">
    <location>
        <begin position="20"/>
        <end position="691"/>
    </location>
</feature>
<sequence>MKLKHLFLVCICVVSFAFAKAESVTPTFFQEFISHQVAKGETLYSIARKYKLTEKDIIKLNPDAKERVYEGLVLILPSSASTSNDTAAEQEDIRFKTHKVRRKETLYSISKKYNVTQEAIKKYNKRLYSETLRKGDKIRIPLNYVGVVEEKVTITNTGGGVSQEEAPKDAGAAFVPYVVKAKETKYGIARLYGITIAELEAVNPEMKDGLKVGQTIKVPNTAIEKDDTAVINEDVYAFYEVKKGNTIYSLLKEFNINADRLVELNPTVADGLKEGMILKVPKGVAGTITNTTADAGTTIEMTSDTTRGSLLDSLSNFSTKKVVLMLPFGLNRTTADSLSNAETIIKKDRALRISLDFYSGVLLALDHAKQRGISTDLQIFDTEYIRSDGAATNARKVERIITANDFSDVDVVIGPLLASNFNRASSLLARQRIPLISPLTTQAVDFRSNVFQSRPSEAQMREVMLDYLKPRVAGKNIIIIADKKNSKIKARLQSLFPSAKVVTIREGDNGPYLGQYDITDKISEFQENWVIVETNDVPLISSITTKLNTIITTRKVSLFTTSRGRAYDSDAIQHMHLMNLNFHYPSMNKEYTYSTTKEFVDAYEDRYDITPSKEAIRGYDIAYDTLLRLAFAENLYDAAKSGIETSYVENKFRYHQKSAGGFYNNAIYLIKYSEGLMLEEISQDAPEEVED</sequence>
<dbReference type="PANTHER" id="PTHR33734">
    <property type="entry name" value="LYSM DOMAIN-CONTAINING GPI-ANCHORED PROTEIN 2"/>
    <property type="match status" value="1"/>
</dbReference>
<dbReference type="InterPro" id="IPR036779">
    <property type="entry name" value="LysM_dom_sf"/>
</dbReference>
<dbReference type="RefSeq" id="WP_089372317.1">
    <property type="nucleotide sequence ID" value="NZ_BMEP01000006.1"/>
</dbReference>
<feature type="domain" description="LysM" evidence="2">
    <location>
        <begin position="33"/>
        <end position="76"/>
    </location>
</feature>
<organism evidence="3 4">
    <name type="scientific">Dokdonia pacifica</name>
    <dbReference type="NCBI Taxonomy" id="1627892"/>
    <lineage>
        <taxon>Bacteria</taxon>
        <taxon>Pseudomonadati</taxon>
        <taxon>Bacteroidota</taxon>
        <taxon>Flavobacteriia</taxon>
        <taxon>Flavobacteriales</taxon>
        <taxon>Flavobacteriaceae</taxon>
        <taxon>Dokdonia</taxon>
    </lineage>
</organism>
<reference evidence="3 4" key="1">
    <citation type="submission" date="2017-06" db="EMBL/GenBank/DDBJ databases">
        <authorList>
            <person name="Kim H.J."/>
            <person name="Triplett B.A."/>
        </authorList>
    </citation>
    <scope>NUCLEOTIDE SEQUENCE [LARGE SCALE GENOMIC DNA]</scope>
    <source>
        <strain evidence="3 4">DSM 25597</strain>
    </source>
</reference>
<dbReference type="OrthoDB" id="2149800at2"/>
<evidence type="ECO:0000259" key="2">
    <source>
        <dbReference type="PROSITE" id="PS51782"/>
    </source>
</evidence>
<dbReference type="AlphaFoldDB" id="A0A239ARM3"/>
<gene>
    <name evidence="3" type="ORF">SAMN06265376_10558</name>
</gene>
<accession>A0A239ARM3</accession>
<dbReference type="PANTHER" id="PTHR33734:SF22">
    <property type="entry name" value="MEMBRANE-BOUND LYTIC MUREIN TRANSGLYCOSYLASE D"/>
    <property type="match status" value="1"/>
</dbReference>
<name>A0A239ARM3_9FLAO</name>
<evidence type="ECO:0000313" key="4">
    <source>
        <dbReference type="Proteomes" id="UP000198379"/>
    </source>
</evidence>
<dbReference type="Proteomes" id="UP000198379">
    <property type="component" value="Unassembled WGS sequence"/>
</dbReference>
<dbReference type="PROSITE" id="PS51782">
    <property type="entry name" value="LYSM"/>
    <property type="match status" value="4"/>
</dbReference>
<dbReference type="InterPro" id="IPR028082">
    <property type="entry name" value="Peripla_BP_I"/>
</dbReference>
<dbReference type="SUPFAM" id="SSF54106">
    <property type="entry name" value="LysM domain"/>
    <property type="match status" value="4"/>
</dbReference>
<proteinExistence type="predicted"/>
<dbReference type="CDD" id="cd00118">
    <property type="entry name" value="LysM"/>
    <property type="match status" value="4"/>
</dbReference>
<keyword evidence="4" id="KW-1185">Reference proteome</keyword>
<dbReference type="SUPFAM" id="SSF53822">
    <property type="entry name" value="Periplasmic binding protein-like I"/>
    <property type="match status" value="1"/>
</dbReference>
<feature type="domain" description="LysM" evidence="2">
    <location>
        <begin position="96"/>
        <end position="140"/>
    </location>
</feature>
<dbReference type="EMBL" id="FZNY01000005">
    <property type="protein sequence ID" value="SNR97648.1"/>
    <property type="molecule type" value="Genomic_DNA"/>
</dbReference>
<evidence type="ECO:0000256" key="1">
    <source>
        <dbReference type="SAM" id="SignalP"/>
    </source>
</evidence>
<dbReference type="Gene3D" id="3.10.350.10">
    <property type="entry name" value="LysM domain"/>
    <property type="match status" value="4"/>
</dbReference>
<dbReference type="GO" id="GO:0008932">
    <property type="term" value="F:lytic endotransglycosylase activity"/>
    <property type="evidence" value="ECO:0007669"/>
    <property type="project" value="TreeGrafter"/>
</dbReference>
<dbReference type="InterPro" id="IPR018392">
    <property type="entry name" value="LysM"/>
</dbReference>
<protein>
    <submittedName>
        <fullName evidence="3">Amino acid/amide ABC transporter substrate-binding protein, HAAT family</fullName>
    </submittedName>
</protein>
<dbReference type="SMART" id="SM00257">
    <property type="entry name" value="LysM"/>
    <property type="match status" value="4"/>
</dbReference>
<dbReference type="Gene3D" id="3.40.50.2300">
    <property type="match status" value="2"/>
</dbReference>
<dbReference type="Pfam" id="PF01476">
    <property type="entry name" value="LysM"/>
    <property type="match status" value="4"/>
</dbReference>
<evidence type="ECO:0000313" key="3">
    <source>
        <dbReference type="EMBL" id="SNR97648.1"/>
    </source>
</evidence>
<feature type="signal peptide" evidence="1">
    <location>
        <begin position="1"/>
        <end position="19"/>
    </location>
</feature>
<keyword evidence="1" id="KW-0732">Signal</keyword>